<protein>
    <recommendedName>
        <fullName evidence="1">Alpha-ribazole phosphatase</fullName>
        <ecNumber evidence="1">3.1.3.73</ecNumber>
    </recommendedName>
</protein>
<dbReference type="PIRSF" id="PIRSF000709">
    <property type="entry name" value="6PFK_2-Ptase"/>
    <property type="match status" value="1"/>
</dbReference>
<evidence type="ECO:0000313" key="4">
    <source>
        <dbReference type="EMBL" id="SDF07524.1"/>
    </source>
</evidence>
<accession>A0A1G7I515</accession>
<dbReference type="SUPFAM" id="SSF53254">
    <property type="entry name" value="Phosphoglycerate mutase-like"/>
    <property type="match status" value="1"/>
</dbReference>
<dbReference type="STRING" id="1123285.SAMN05660235_00335"/>
<dbReference type="PANTHER" id="PTHR48100:SF62">
    <property type="entry name" value="GLUCOSYL-3-PHOSPHOGLYCERATE PHOSPHATASE"/>
    <property type="match status" value="1"/>
</dbReference>
<sequence length="203" mass="22780">MTKVILVRHGQTIWNLELKYQGHTDIELTELGIRQAQLVADRLASENVAAVFASDLSRAYKTAEFIAAKHGLSVVTVPELREIRFGAWEGLTYDGINSQWPDIMKKLYTSPDDVVIPGGETFRELKARAEGAIKRIVSEHPNQTIVVVSHGGTIRTLLCAALNIHLNYVWNIRQDNTAVNIIEYYRERAVVALVNDVHHLKGL</sequence>
<feature type="binding site" evidence="3">
    <location>
        <begin position="8"/>
        <end position="15"/>
    </location>
    <ligand>
        <name>substrate</name>
    </ligand>
</feature>
<dbReference type="InterPro" id="IPR050275">
    <property type="entry name" value="PGM_Phosphatase"/>
</dbReference>
<dbReference type="EMBL" id="FNBU01000002">
    <property type="protein sequence ID" value="SDF07524.1"/>
    <property type="molecule type" value="Genomic_DNA"/>
</dbReference>
<dbReference type="CDD" id="cd07067">
    <property type="entry name" value="HP_PGM_like"/>
    <property type="match status" value="1"/>
</dbReference>
<reference evidence="5" key="1">
    <citation type="submission" date="2016-10" db="EMBL/GenBank/DDBJ databases">
        <authorList>
            <person name="Varghese N."/>
            <person name="Submissions S."/>
        </authorList>
    </citation>
    <scope>NUCLEOTIDE SEQUENCE [LARGE SCALE GENOMIC DNA]</scope>
    <source>
        <strain evidence="5">DSM 23256</strain>
    </source>
</reference>
<dbReference type="GO" id="GO:0005737">
    <property type="term" value="C:cytoplasm"/>
    <property type="evidence" value="ECO:0007669"/>
    <property type="project" value="TreeGrafter"/>
</dbReference>
<dbReference type="RefSeq" id="WP_093687493.1">
    <property type="nucleotide sequence ID" value="NZ_FNBU01000002.1"/>
</dbReference>
<dbReference type="Gene3D" id="3.40.50.1240">
    <property type="entry name" value="Phosphoglycerate mutase-like"/>
    <property type="match status" value="1"/>
</dbReference>
<dbReference type="GO" id="GO:0009236">
    <property type="term" value="P:cobalamin biosynthetic process"/>
    <property type="evidence" value="ECO:0007669"/>
    <property type="project" value="UniProtKB-UniRule"/>
</dbReference>
<dbReference type="GO" id="GO:0043755">
    <property type="term" value="F:alpha-ribazole phosphatase activity"/>
    <property type="evidence" value="ECO:0007669"/>
    <property type="project" value="UniProtKB-UniRule"/>
</dbReference>
<dbReference type="InterPro" id="IPR013078">
    <property type="entry name" value="His_Pase_superF_clade-1"/>
</dbReference>
<dbReference type="SMART" id="SM00855">
    <property type="entry name" value="PGAM"/>
    <property type="match status" value="1"/>
</dbReference>
<evidence type="ECO:0000256" key="2">
    <source>
        <dbReference type="PIRSR" id="PIRSR613078-1"/>
    </source>
</evidence>
<name>A0A1G7I515_9FIRM</name>
<evidence type="ECO:0000256" key="1">
    <source>
        <dbReference type="NCBIfam" id="TIGR03162"/>
    </source>
</evidence>
<dbReference type="EC" id="3.1.3.73" evidence="1"/>
<feature type="binding site" evidence="3">
    <location>
        <position position="58"/>
    </location>
    <ligand>
        <name>substrate</name>
    </ligand>
</feature>
<dbReference type="InterPro" id="IPR017578">
    <property type="entry name" value="Ribazole_CobC"/>
</dbReference>
<dbReference type="InterPro" id="IPR001345">
    <property type="entry name" value="PG/BPGM_mutase_AS"/>
</dbReference>
<dbReference type="Pfam" id="PF00300">
    <property type="entry name" value="His_Phos_1"/>
    <property type="match status" value="1"/>
</dbReference>
<evidence type="ECO:0000256" key="3">
    <source>
        <dbReference type="PIRSR" id="PIRSR613078-2"/>
    </source>
</evidence>
<dbReference type="AlphaFoldDB" id="A0A1G7I515"/>
<organism evidence="4 5">
    <name type="scientific">Sporolituus thermophilus DSM 23256</name>
    <dbReference type="NCBI Taxonomy" id="1123285"/>
    <lineage>
        <taxon>Bacteria</taxon>
        <taxon>Bacillati</taxon>
        <taxon>Bacillota</taxon>
        <taxon>Negativicutes</taxon>
        <taxon>Selenomonadales</taxon>
        <taxon>Sporomusaceae</taxon>
        <taxon>Sporolituus</taxon>
    </lineage>
</organism>
<dbReference type="OrthoDB" id="9781415at2"/>
<dbReference type="PANTHER" id="PTHR48100">
    <property type="entry name" value="BROAD-SPECIFICITY PHOSPHATASE YOR283W-RELATED"/>
    <property type="match status" value="1"/>
</dbReference>
<dbReference type="PROSITE" id="PS00175">
    <property type="entry name" value="PG_MUTASE"/>
    <property type="match status" value="1"/>
</dbReference>
<dbReference type="Proteomes" id="UP000243333">
    <property type="component" value="Unassembled WGS sequence"/>
</dbReference>
<dbReference type="NCBIfam" id="TIGR03162">
    <property type="entry name" value="ribazole_cobC"/>
    <property type="match status" value="1"/>
</dbReference>
<proteinExistence type="predicted"/>
<gene>
    <name evidence="4" type="ORF">SAMN05660235_00335</name>
</gene>
<feature type="active site" description="Proton donor/acceptor" evidence="2">
    <location>
        <position position="82"/>
    </location>
</feature>
<feature type="active site" description="Tele-phosphohistidine intermediate" evidence="2">
    <location>
        <position position="9"/>
    </location>
</feature>
<evidence type="ECO:0000313" key="5">
    <source>
        <dbReference type="Proteomes" id="UP000243333"/>
    </source>
</evidence>
<dbReference type="InterPro" id="IPR029033">
    <property type="entry name" value="His_PPase_superfam"/>
</dbReference>
<keyword evidence="5" id="KW-1185">Reference proteome</keyword>